<dbReference type="EMBL" id="JBFXLU010000103">
    <property type="protein sequence ID" value="KAL2842009.1"/>
    <property type="molecule type" value="Genomic_DNA"/>
</dbReference>
<proteinExistence type="predicted"/>
<dbReference type="PANTHER" id="PTHR47829:SF1">
    <property type="entry name" value="HAD FAMILY PHOSPHATASE"/>
    <property type="match status" value="1"/>
</dbReference>
<name>A0ABR4JQX9_9EURO</name>
<dbReference type="Proteomes" id="UP001610446">
    <property type="component" value="Unassembled WGS sequence"/>
</dbReference>
<sequence length="389" mass="43014">MAGPVRQHIDIANFERYLRDAIPEISTPITLKQFGFGQSCPTYQIIANDGQKFVLRKKPPGDIVSKTAHRVDREFTVLSALQSTDVPVPKVYTYCDYVGVIGTPFYASKLFTKVMEFLDGRIFEDPSIPGVSPRERNEIWHQAVLTLAKLHRIDPATVGLENYGSKSNYFLRQVQAFAAIQQAQAAVVDCDTQTAIGPIEGFEKVLAYLENPSAQPAHRRCLVHGDFKIDNLIFHPTENRVIGILDWEMSTIGHPLSDLSNLLMPFTWQLAQSQNSVVLRTLSPGALQGLPTSAQVVEQYRQQASYDPGSSLTYGNAFVLMKNCVILHGIKARVARKQASSALATQYAMHLARIVQLAVQVADEGKELLAVNAGDARDFSDVSDARAKL</sequence>
<dbReference type="SUPFAM" id="SSF56112">
    <property type="entry name" value="Protein kinase-like (PK-like)"/>
    <property type="match status" value="1"/>
</dbReference>
<reference evidence="2 3" key="1">
    <citation type="submission" date="2024-07" db="EMBL/GenBank/DDBJ databases">
        <title>Section-level genome sequencing and comparative genomics of Aspergillus sections Usti and Cavernicolus.</title>
        <authorList>
            <consortium name="Lawrence Berkeley National Laboratory"/>
            <person name="Nybo J.L."/>
            <person name="Vesth T.C."/>
            <person name="Theobald S."/>
            <person name="Frisvad J.C."/>
            <person name="Larsen T.O."/>
            <person name="Kjaerboelling I."/>
            <person name="Rothschild-Mancinelli K."/>
            <person name="Lyhne E.K."/>
            <person name="Kogle M.E."/>
            <person name="Barry K."/>
            <person name="Clum A."/>
            <person name="Na H."/>
            <person name="Ledsgaard L."/>
            <person name="Lin J."/>
            <person name="Lipzen A."/>
            <person name="Kuo A."/>
            <person name="Riley R."/>
            <person name="Mondo S."/>
            <person name="Labutti K."/>
            <person name="Haridas S."/>
            <person name="Pangalinan J."/>
            <person name="Salamov A.A."/>
            <person name="Simmons B.A."/>
            <person name="Magnuson J.K."/>
            <person name="Chen J."/>
            <person name="Drula E."/>
            <person name="Henrissat B."/>
            <person name="Wiebenga A."/>
            <person name="Lubbers R.J."/>
            <person name="Gomes A.C."/>
            <person name="Makela M.R."/>
            <person name="Stajich J."/>
            <person name="Grigoriev I.V."/>
            <person name="Mortensen U.H."/>
            <person name="De Vries R.P."/>
            <person name="Baker S.E."/>
            <person name="Andersen M.R."/>
        </authorList>
    </citation>
    <scope>NUCLEOTIDE SEQUENCE [LARGE SCALE GENOMIC DNA]</scope>
    <source>
        <strain evidence="2 3">CBS 123904</strain>
    </source>
</reference>
<feature type="domain" description="Aminoglycoside phosphotransferase" evidence="1">
    <location>
        <begin position="30"/>
        <end position="267"/>
    </location>
</feature>
<dbReference type="InterPro" id="IPR052898">
    <property type="entry name" value="ACAD10-like"/>
</dbReference>
<accession>A0ABR4JQX9</accession>
<evidence type="ECO:0000259" key="1">
    <source>
        <dbReference type="Pfam" id="PF01636"/>
    </source>
</evidence>
<dbReference type="InterPro" id="IPR011009">
    <property type="entry name" value="Kinase-like_dom_sf"/>
</dbReference>
<dbReference type="PANTHER" id="PTHR47829">
    <property type="entry name" value="HYDROLASE, PUTATIVE (AFU_ORTHOLOGUE AFUA_1G12880)-RELATED"/>
    <property type="match status" value="1"/>
</dbReference>
<organism evidence="2 3">
    <name type="scientific">Aspergillus pseudoustus</name>
    <dbReference type="NCBI Taxonomy" id="1810923"/>
    <lineage>
        <taxon>Eukaryota</taxon>
        <taxon>Fungi</taxon>
        <taxon>Dikarya</taxon>
        <taxon>Ascomycota</taxon>
        <taxon>Pezizomycotina</taxon>
        <taxon>Eurotiomycetes</taxon>
        <taxon>Eurotiomycetidae</taxon>
        <taxon>Eurotiales</taxon>
        <taxon>Aspergillaceae</taxon>
        <taxon>Aspergillus</taxon>
        <taxon>Aspergillus subgen. Nidulantes</taxon>
    </lineage>
</organism>
<dbReference type="InterPro" id="IPR002575">
    <property type="entry name" value="Aminoglycoside_PTrfase"/>
</dbReference>
<dbReference type="InterPro" id="IPR041726">
    <property type="entry name" value="ACAD10_11_N"/>
</dbReference>
<dbReference type="CDD" id="cd05154">
    <property type="entry name" value="ACAD10_11_N-like"/>
    <property type="match status" value="1"/>
</dbReference>
<evidence type="ECO:0000313" key="3">
    <source>
        <dbReference type="Proteomes" id="UP001610446"/>
    </source>
</evidence>
<protein>
    <submittedName>
        <fullName evidence="2">Kinase-like domain-containing protein</fullName>
    </submittedName>
</protein>
<dbReference type="Gene3D" id="3.30.200.20">
    <property type="entry name" value="Phosphorylase Kinase, domain 1"/>
    <property type="match status" value="1"/>
</dbReference>
<keyword evidence="3" id="KW-1185">Reference proteome</keyword>
<gene>
    <name evidence="2" type="ORF">BJY01DRAFT_256842</name>
</gene>
<dbReference type="Pfam" id="PF01636">
    <property type="entry name" value="APH"/>
    <property type="match status" value="1"/>
</dbReference>
<evidence type="ECO:0000313" key="2">
    <source>
        <dbReference type="EMBL" id="KAL2842009.1"/>
    </source>
</evidence>
<dbReference type="Gene3D" id="3.90.1200.10">
    <property type="match status" value="1"/>
</dbReference>
<comment type="caution">
    <text evidence="2">The sequence shown here is derived from an EMBL/GenBank/DDBJ whole genome shotgun (WGS) entry which is preliminary data.</text>
</comment>